<dbReference type="Pfam" id="PF02592">
    <property type="entry name" value="Vut_1"/>
    <property type="match status" value="1"/>
</dbReference>
<dbReference type="AlphaFoldDB" id="A0A0S7BYU7"/>
<feature type="transmembrane region" description="Helical" evidence="2">
    <location>
        <begin position="156"/>
        <end position="178"/>
    </location>
</feature>
<feature type="transmembrane region" description="Helical" evidence="2">
    <location>
        <begin position="36"/>
        <end position="56"/>
    </location>
</feature>
<keyword evidence="2" id="KW-1133">Transmembrane helix</keyword>
<evidence type="ECO:0000313" key="3">
    <source>
        <dbReference type="EMBL" id="GAP41587.1"/>
    </source>
</evidence>
<accession>A0A0S7BYU7</accession>
<evidence type="ECO:0000313" key="4">
    <source>
        <dbReference type="Proteomes" id="UP000053370"/>
    </source>
</evidence>
<dbReference type="EMBL" id="DF968181">
    <property type="protein sequence ID" value="GAP41587.1"/>
    <property type="molecule type" value="Genomic_DNA"/>
</dbReference>
<sequence length="217" mass="24283">MKNIQTLNATVLEKRAAISAVIIISAYIGVQMISDISSLQIVSIFGTALDAGTFIYPFSFTLRDVVQKKMGKENARLLIICAAVINLFMALCFYFISLLPYDQNAGGSDLWIRVLTPVWRITIASIVAEVFSELLDTEVYSWWVEKVTKRHQWARVVVSNGFSVPLDSLLFVFIAFFGTMPIDAVWQIFLGNVILKMLVTILSIPMIYLVKDSNGTV</sequence>
<feature type="transmembrane region" description="Helical" evidence="2">
    <location>
        <begin position="184"/>
        <end position="210"/>
    </location>
</feature>
<evidence type="ECO:0000256" key="1">
    <source>
        <dbReference type="NCBIfam" id="TIGR00697"/>
    </source>
</evidence>
<evidence type="ECO:0000256" key="2">
    <source>
        <dbReference type="SAM" id="Phobius"/>
    </source>
</evidence>
<dbReference type="STRING" id="1678840.ATC1_131579"/>
<name>A0A0S7BYU7_9CHLR</name>
<organism evidence="3">
    <name type="scientific">Flexilinea flocculi</name>
    <dbReference type="NCBI Taxonomy" id="1678840"/>
    <lineage>
        <taxon>Bacteria</taxon>
        <taxon>Bacillati</taxon>
        <taxon>Chloroflexota</taxon>
        <taxon>Anaerolineae</taxon>
        <taxon>Anaerolineales</taxon>
        <taxon>Anaerolineaceae</taxon>
        <taxon>Flexilinea</taxon>
    </lineage>
</organism>
<feature type="transmembrane region" description="Helical" evidence="2">
    <location>
        <begin position="117"/>
        <end position="135"/>
    </location>
</feature>
<keyword evidence="2" id="KW-0472">Membrane</keyword>
<proteinExistence type="predicted"/>
<reference evidence="3" key="1">
    <citation type="journal article" date="2015" name="Genome Announc.">
        <title>Draft Genome Sequence of Anaerolineae Strain TC1, a Novel Isolate from a Methanogenic Wastewater Treatment System.</title>
        <authorList>
            <person name="Matsuura N."/>
            <person name="Tourlousse D.M."/>
            <person name="Sun L."/>
            <person name="Toyonaga M."/>
            <person name="Kuroda K."/>
            <person name="Ohashi A."/>
            <person name="Cruz R."/>
            <person name="Yamaguchi T."/>
            <person name="Sekiguchi Y."/>
        </authorList>
    </citation>
    <scope>NUCLEOTIDE SEQUENCE [LARGE SCALE GENOMIC DNA]</scope>
    <source>
        <strain evidence="3">TC1</strain>
    </source>
</reference>
<dbReference type="Proteomes" id="UP000053370">
    <property type="component" value="Unassembled WGS sequence"/>
</dbReference>
<keyword evidence="2" id="KW-0812">Transmembrane</keyword>
<dbReference type="RefSeq" id="WP_082174801.1">
    <property type="nucleotide sequence ID" value="NZ_DF968181.1"/>
</dbReference>
<dbReference type="PANTHER" id="PTHR34300:SF2">
    <property type="entry name" value="QUEUOSINE PRECURSOR TRANSPORTER-RELATED"/>
    <property type="match status" value="1"/>
</dbReference>
<protein>
    <recommendedName>
        <fullName evidence="1">Queuosine precursor transporter</fullName>
    </recommendedName>
</protein>
<gene>
    <name evidence="3" type="ORF">ATC1_131579</name>
</gene>
<keyword evidence="4" id="KW-1185">Reference proteome</keyword>
<feature type="transmembrane region" description="Helical" evidence="2">
    <location>
        <begin position="77"/>
        <end position="97"/>
    </location>
</feature>
<dbReference type="InterPro" id="IPR003744">
    <property type="entry name" value="YhhQ"/>
</dbReference>
<dbReference type="NCBIfam" id="TIGR00697">
    <property type="entry name" value="queuosine precursor transporter"/>
    <property type="match status" value="1"/>
</dbReference>
<dbReference type="PANTHER" id="PTHR34300">
    <property type="entry name" value="QUEUOSINE PRECURSOR TRANSPORTER-RELATED"/>
    <property type="match status" value="1"/>
</dbReference>
<dbReference type="OrthoDB" id="9805479at2"/>
<feature type="transmembrane region" description="Helical" evidence="2">
    <location>
        <begin position="12"/>
        <end position="30"/>
    </location>
</feature>